<dbReference type="AlphaFoldDB" id="A0A5C4XUV7"/>
<feature type="DNA-binding region" description="H-T-H motif" evidence="4">
    <location>
        <begin position="41"/>
        <end position="60"/>
    </location>
</feature>
<dbReference type="PROSITE" id="PS01081">
    <property type="entry name" value="HTH_TETR_1"/>
    <property type="match status" value="1"/>
</dbReference>
<reference evidence="6 7" key="1">
    <citation type="submission" date="2019-06" db="EMBL/GenBank/DDBJ databases">
        <title>The draft genome of Rhizobium smilacinae PTYR-5.</title>
        <authorList>
            <person name="Liu L."/>
            <person name="Li L."/>
            <person name="Zhang X."/>
        </authorList>
    </citation>
    <scope>NUCLEOTIDE SEQUENCE [LARGE SCALE GENOMIC DNA]</scope>
    <source>
        <strain evidence="6 7">PTYR-5</strain>
    </source>
</reference>
<dbReference type="InterPro" id="IPR036271">
    <property type="entry name" value="Tet_transcr_reg_TetR-rel_C_sf"/>
</dbReference>
<evidence type="ECO:0000256" key="4">
    <source>
        <dbReference type="PROSITE-ProRule" id="PRU00335"/>
    </source>
</evidence>
<dbReference type="RefSeq" id="WP_139675813.1">
    <property type="nucleotide sequence ID" value="NZ_VDMN01000001.1"/>
</dbReference>
<gene>
    <name evidence="6" type="ORF">FHP24_09520</name>
</gene>
<dbReference type="Gene3D" id="1.10.10.60">
    <property type="entry name" value="Homeodomain-like"/>
    <property type="match status" value="1"/>
</dbReference>
<dbReference type="Pfam" id="PF16925">
    <property type="entry name" value="TetR_C_13"/>
    <property type="match status" value="1"/>
</dbReference>
<dbReference type="OrthoDB" id="9795242at2"/>
<dbReference type="PROSITE" id="PS50977">
    <property type="entry name" value="HTH_TETR_2"/>
    <property type="match status" value="1"/>
</dbReference>
<dbReference type="SUPFAM" id="SSF46689">
    <property type="entry name" value="Homeodomain-like"/>
    <property type="match status" value="1"/>
</dbReference>
<dbReference type="EMBL" id="VDMN01000001">
    <property type="protein sequence ID" value="TNM66420.1"/>
    <property type="molecule type" value="Genomic_DNA"/>
</dbReference>
<feature type="domain" description="HTH tetR-type" evidence="5">
    <location>
        <begin position="18"/>
        <end position="78"/>
    </location>
</feature>
<evidence type="ECO:0000256" key="1">
    <source>
        <dbReference type="ARBA" id="ARBA00023015"/>
    </source>
</evidence>
<accession>A0A5C4XUV7</accession>
<sequence length="205" mass="22434">MSIDISPTSARAAGRPREFDIDEALDKAITVFSEQGYHGTSISDLREAMGLTAGSLYKAFKDKHAIFLASFDRYKQVRNALLDEELAKATDGRDGVRRMLAFYAEGAHGDGGRRGCLAVGTAVELAIFDDEAARRVERSMDRFETTFEALIRRGQEDGTVNRSIEPNATARLLLSVVQGLRVLGKTSPSRAQTFSVVDVAMTLLD</sequence>
<keyword evidence="3" id="KW-0804">Transcription</keyword>
<dbReference type="PANTHER" id="PTHR47506:SF10">
    <property type="entry name" value="TRANSCRIPTIONAL REGULATORY PROTEIN"/>
    <property type="match status" value="1"/>
</dbReference>
<dbReference type="Proteomes" id="UP000311605">
    <property type="component" value="Unassembled WGS sequence"/>
</dbReference>
<proteinExistence type="predicted"/>
<comment type="caution">
    <text evidence="6">The sequence shown here is derived from an EMBL/GenBank/DDBJ whole genome shotgun (WGS) entry which is preliminary data.</text>
</comment>
<dbReference type="InterPro" id="IPR011075">
    <property type="entry name" value="TetR_C"/>
</dbReference>
<dbReference type="Pfam" id="PF00440">
    <property type="entry name" value="TetR_N"/>
    <property type="match status" value="1"/>
</dbReference>
<keyword evidence="2 4" id="KW-0238">DNA-binding</keyword>
<dbReference type="Gene3D" id="1.10.357.10">
    <property type="entry name" value="Tetracycline Repressor, domain 2"/>
    <property type="match status" value="1"/>
</dbReference>
<evidence type="ECO:0000259" key="5">
    <source>
        <dbReference type="PROSITE" id="PS50977"/>
    </source>
</evidence>
<dbReference type="InterPro" id="IPR001647">
    <property type="entry name" value="HTH_TetR"/>
</dbReference>
<dbReference type="SUPFAM" id="SSF48498">
    <property type="entry name" value="Tetracyclin repressor-like, C-terminal domain"/>
    <property type="match status" value="1"/>
</dbReference>
<evidence type="ECO:0000256" key="2">
    <source>
        <dbReference type="ARBA" id="ARBA00023125"/>
    </source>
</evidence>
<keyword evidence="7" id="KW-1185">Reference proteome</keyword>
<dbReference type="PRINTS" id="PR00455">
    <property type="entry name" value="HTHTETR"/>
</dbReference>
<organism evidence="6 7">
    <name type="scientific">Aliirhizobium smilacinae</name>
    <dbReference type="NCBI Taxonomy" id="1395944"/>
    <lineage>
        <taxon>Bacteria</taxon>
        <taxon>Pseudomonadati</taxon>
        <taxon>Pseudomonadota</taxon>
        <taxon>Alphaproteobacteria</taxon>
        <taxon>Hyphomicrobiales</taxon>
        <taxon>Rhizobiaceae</taxon>
        <taxon>Aliirhizobium</taxon>
    </lineage>
</organism>
<keyword evidence="1" id="KW-0805">Transcription regulation</keyword>
<dbReference type="PANTHER" id="PTHR47506">
    <property type="entry name" value="TRANSCRIPTIONAL REGULATORY PROTEIN"/>
    <property type="match status" value="1"/>
</dbReference>
<dbReference type="InterPro" id="IPR009057">
    <property type="entry name" value="Homeodomain-like_sf"/>
</dbReference>
<name>A0A5C4XUV7_9HYPH</name>
<dbReference type="GO" id="GO:0003677">
    <property type="term" value="F:DNA binding"/>
    <property type="evidence" value="ECO:0007669"/>
    <property type="project" value="UniProtKB-UniRule"/>
</dbReference>
<evidence type="ECO:0000313" key="6">
    <source>
        <dbReference type="EMBL" id="TNM66420.1"/>
    </source>
</evidence>
<protein>
    <submittedName>
        <fullName evidence="6">TetR/AcrR family transcriptional regulator</fullName>
    </submittedName>
</protein>
<dbReference type="InterPro" id="IPR023772">
    <property type="entry name" value="DNA-bd_HTH_TetR-type_CS"/>
</dbReference>
<evidence type="ECO:0000313" key="7">
    <source>
        <dbReference type="Proteomes" id="UP000311605"/>
    </source>
</evidence>
<evidence type="ECO:0000256" key="3">
    <source>
        <dbReference type="ARBA" id="ARBA00023163"/>
    </source>
</evidence>